<reference evidence="9" key="1">
    <citation type="submission" date="2018-02" db="EMBL/GenBank/DDBJ databases">
        <title>Rhizophora mucronata_Transcriptome.</title>
        <authorList>
            <person name="Meera S.P."/>
            <person name="Sreeshan A."/>
            <person name="Augustine A."/>
        </authorList>
    </citation>
    <scope>NUCLEOTIDE SEQUENCE</scope>
    <source>
        <tissue evidence="9">Leaf</tissue>
    </source>
</reference>
<dbReference type="InterPro" id="IPR019542">
    <property type="entry name" value="Enhancer_polycomb-like_N"/>
</dbReference>
<feature type="region of interest" description="Disordered" evidence="7">
    <location>
        <begin position="220"/>
        <end position="243"/>
    </location>
</feature>
<evidence type="ECO:0000256" key="1">
    <source>
        <dbReference type="ARBA" id="ARBA00004123"/>
    </source>
</evidence>
<comment type="similarity">
    <text evidence="2 6">Belongs to the enhancer of polycomb family.</text>
</comment>
<protein>
    <recommendedName>
        <fullName evidence="6">Enhancer of polycomb-like protein</fullName>
    </recommendedName>
</protein>
<dbReference type="SMART" id="SM00333">
    <property type="entry name" value="TUDOR"/>
    <property type="match status" value="1"/>
</dbReference>
<feature type="compositionally biased region" description="Polar residues" evidence="7">
    <location>
        <begin position="329"/>
        <end position="344"/>
    </location>
</feature>
<proteinExistence type="inferred from homology"/>
<dbReference type="EMBL" id="GGEC01049530">
    <property type="protein sequence ID" value="MBX30014.1"/>
    <property type="molecule type" value="Transcribed_RNA"/>
</dbReference>
<evidence type="ECO:0000256" key="5">
    <source>
        <dbReference type="ARBA" id="ARBA00023242"/>
    </source>
</evidence>
<keyword evidence="4 6" id="KW-0804">Transcription</keyword>
<evidence type="ECO:0000313" key="9">
    <source>
        <dbReference type="EMBL" id="MBX30014.1"/>
    </source>
</evidence>
<evidence type="ECO:0000259" key="8">
    <source>
        <dbReference type="SMART" id="SM00333"/>
    </source>
</evidence>
<feature type="region of interest" description="Disordered" evidence="7">
    <location>
        <begin position="1"/>
        <end position="64"/>
    </location>
</feature>
<organism evidence="9">
    <name type="scientific">Rhizophora mucronata</name>
    <name type="common">Asiatic mangrove</name>
    <dbReference type="NCBI Taxonomy" id="61149"/>
    <lineage>
        <taxon>Eukaryota</taxon>
        <taxon>Viridiplantae</taxon>
        <taxon>Streptophyta</taxon>
        <taxon>Embryophyta</taxon>
        <taxon>Tracheophyta</taxon>
        <taxon>Spermatophyta</taxon>
        <taxon>Magnoliopsida</taxon>
        <taxon>eudicotyledons</taxon>
        <taxon>Gunneridae</taxon>
        <taxon>Pentapetalae</taxon>
        <taxon>rosids</taxon>
        <taxon>fabids</taxon>
        <taxon>Malpighiales</taxon>
        <taxon>Rhizophoraceae</taxon>
        <taxon>Rhizophora</taxon>
    </lineage>
</organism>
<dbReference type="GO" id="GO:0035267">
    <property type="term" value="C:NuA4 histone acetyltransferase complex"/>
    <property type="evidence" value="ECO:0007669"/>
    <property type="project" value="InterPro"/>
</dbReference>
<dbReference type="Gene3D" id="2.30.30.140">
    <property type="match status" value="1"/>
</dbReference>
<dbReference type="GO" id="GO:0005634">
    <property type="term" value="C:nucleus"/>
    <property type="evidence" value="ECO:0007669"/>
    <property type="project" value="UniProtKB-SubCell"/>
</dbReference>
<keyword evidence="5 6" id="KW-0539">Nucleus</keyword>
<dbReference type="Pfam" id="PF10513">
    <property type="entry name" value="EPL1"/>
    <property type="match status" value="1"/>
</dbReference>
<comment type="subcellular location">
    <subcellularLocation>
        <location evidence="1 6">Nucleus</location>
    </subcellularLocation>
</comment>
<evidence type="ECO:0000256" key="7">
    <source>
        <dbReference type="SAM" id="MobiDB-lite"/>
    </source>
</evidence>
<dbReference type="GO" id="GO:0006357">
    <property type="term" value="P:regulation of transcription by RNA polymerase II"/>
    <property type="evidence" value="ECO:0007669"/>
    <property type="project" value="InterPro"/>
</dbReference>
<name>A0A2P2MIF8_RHIMU</name>
<evidence type="ECO:0000256" key="3">
    <source>
        <dbReference type="ARBA" id="ARBA00023015"/>
    </source>
</evidence>
<evidence type="ECO:0000256" key="4">
    <source>
        <dbReference type="ARBA" id="ARBA00023163"/>
    </source>
</evidence>
<dbReference type="InterPro" id="IPR002999">
    <property type="entry name" value="Tudor"/>
</dbReference>
<feature type="region of interest" description="Disordered" evidence="7">
    <location>
        <begin position="1142"/>
        <end position="1167"/>
    </location>
</feature>
<dbReference type="PANTHER" id="PTHR14898">
    <property type="entry name" value="ENHANCER OF POLYCOMB"/>
    <property type="match status" value="1"/>
</dbReference>
<evidence type="ECO:0000256" key="2">
    <source>
        <dbReference type="ARBA" id="ARBA00008035"/>
    </source>
</evidence>
<accession>A0A2P2MIF8</accession>
<feature type="region of interest" description="Disordered" evidence="7">
    <location>
        <begin position="136"/>
        <end position="156"/>
    </location>
</feature>
<sequence length="1695" mass="191907">MDHRLSNSHGAGITKKSRSLDLKSLYETMGSKDDKNKHLKRKGGLNNGGDGKKQERKKSRKEVSVNNFKSISWNSSKSLEEVYNRDVHSSSHDLKDTNPGLSQRWTDSNGFSRISFALDNGFFKIPRRKRGFVGRRKTHNGSQVLKPAEESSGKVGNVDDVAKSACENMGKRDDSSKGKGVDNFDDFKEDKCCALNSHRDSEEECGHASHSVVDINNLEKPHTADPVEDNGDSSLGKSLRKRSRKREALAFHGRSVGKEAEPLDDTSVKMADCLRDEDEENLEENAARMLSSRFDPSCMGFLSNGKSAALASANGLSFFTYSSQEINSRGSNPVSGSESASIDTTGRVLRPRKHHNEKDNTRKQRRYYEVPSVDLDASWVLNRRIKVFWPLDKIWYYGLVSDYNTERKLHHVKYDDRDEEWINLQNERFKLLLLPSEVPCKPQWRKSAAAEKCFGGEKGKLKPIKERKRDLMVEDDRSVGNSMDSEPIISWLNHRVKYAPLHAFKKQKICGLSLTVPLLSPEAGNRWECCDGESVNDNKRELFGNSALPNRLATAGKSEDSAMDNYKHSKPTVVYYRKRFRMTSNVFCRMLEDDLVCPSVPEPDTSLVSNNFVSGPMGEASIALRRWDPDVTLENLDACSSLWSTDSVGRLKLNTLLVESRGFEFSFSVFSVLNFSFGADISWLSRTVLLLQHGTLVTIWPRVNLEMLFIDNIVGLRFLLFEGCLLQALALIFVVLTVFCHLDGQQKYADMQFPVTSIRLKISYIQGFKKQLVFVFYNFSEVENSKWLYMDYKLKERCLLAKQLPLSKCTHNNVKLLQNRASQSVGYSIFRDPTSYKGQQLMSRQCISLIGVSKEPTYADDIHSSYKFDKNHRSFPQFVLSFAAAPTFFLGLHLKLLMEHSATHISFLDNDSAEHLESSSNLLADDSSNKASEDMLHGHGSDLLMDAVSGGCLSSMKPESHHLDVHVNNIDDRMTSSLKLCNGDGIAETSVSSKDMEKIGNGCIVPLQNGQWNHLESEKCTLLPGPLVDRRKSDTGSHSLLNGITVDIPSSQQFDKHVERTHQSTELHYKMNGGIIPSPNPTARRSASHRARSSSSSFGYHWHGLSDGKVASLQNNFGNRPKKPRTNVSHAMPFGGFDYGSKNKSHQQKGFSHKRIRTATEKGSSDFSRGFEQNMEMLSCDANLLITLSERGWRECGAQVVLELFDHNEWKLAVKLSGTTRYSYKAHQFLQTGSTNRYTHAMMWKGGKDWTLEFTDRSQWALFKEMHEECYNRNIRAASVKNIPIPGVHLIEENDDHVAEVPFVRSSSKYFRQLETDVEMALNPSRVMYDIDSDDEQWMSKNQSPSAVDNGSVYDISEEIFVKTMDMLEKAAYSQQCDQFKCNELEELMAGFGPMEAVKTIHEYWRQKRQRKGMPLIRHFQPPLWERYQQLLREWELAMAKSNMTLLNGCQEKAAAIEKPAMFAFCLKPRGLEVPNKGSKQRSQKKLSVAWQSNAEQDGFHICGRKLNGFASGDERYAYLGYNCEPVDDSLAPQISPKVFPPQDVGSIGHLSKGGHRYDRHRLQKLHRSKSQKIGVVKPPKDAQVLASNDQRMFDRRNGVNLWNMGLSDWPSQRPYPYEGPLRYVPEQLDGSDLDEFRVRDASGVAKHAVNIAKLKREKAQRMLYRADLAIHRAVVALMTAEAIKASSEEFNGKE</sequence>
<keyword evidence="3 6" id="KW-0805">Transcription regulation</keyword>
<dbReference type="CDD" id="cd20404">
    <property type="entry name" value="Tudor_Agenet_AtEML-like"/>
    <property type="match status" value="1"/>
</dbReference>
<feature type="domain" description="Tudor" evidence="8">
    <location>
        <begin position="377"/>
        <end position="435"/>
    </location>
</feature>
<feature type="compositionally biased region" description="Basic residues" evidence="7">
    <location>
        <begin position="1143"/>
        <end position="1157"/>
    </location>
</feature>
<feature type="region of interest" description="Disordered" evidence="7">
    <location>
        <begin position="1070"/>
        <end position="1095"/>
    </location>
</feature>
<feature type="region of interest" description="Disordered" evidence="7">
    <location>
        <begin position="329"/>
        <end position="363"/>
    </location>
</feature>
<evidence type="ECO:0000256" key="6">
    <source>
        <dbReference type="RuleBase" id="RU361124"/>
    </source>
</evidence>
<dbReference type="InterPro" id="IPR024943">
    <property type="entry name" value="Enhancer_polycomb"/>
</dbReference>